<feature type="region of interest" description="Disordered" evidence="1">
    <location>
        <begin position="1"/>
        <end position="20"/>
    </location>
</feature>
<dbReference type="EMBL" id="JAGMUX010000017">
    <property type="protein sequence ID" value="KAH7234813.1"/>
    <property type="molecule type" value="Genomic_DNA"/>
</dbReference>
<reference evidence="2" key="1">
    <citation type="journal article" date="2021" name="Nat. Commun.">
        <title>Genetic determinants of endophytism in the Arabidopsis root mycobiome.</title>
        <authorList>
            <person name="Mesny F."/>
            <person name="Miyauchi S."/>
            <person name="Thiergart T."/>
            <person name="Pickel B."/>
            <person name="Atanasova L."/>
            <person name="Karlsson M."/>
            <person name="Huettel B."/>
            <person name="Barry K.W."/>
            <person name="Haridas S."/>
            <person name="Chen C."/>
            <person name="Bauer D."/>
            <person name="Andreopoulos W."/>
            <person name="Pangilinan J."/>
            <person name="LaButti K."/>
            <person name="Riley R."/>
            <person name="Lipzen A."/>
            <person name="Clum A."/>
            <person name="Drula E."/>
            <person name="Henrissat B."/>
            <person name="Kohler A."/>
            <person name="Grigoriev I.V."/>
            <person name="Martin F.M."/>
            <person name="Hacquard S."/>
        </authorList>
    </citation>
    <scope>NUCLEOTIDE SEQUENCE</scope>
    <source>
        <strain evidence="2">MPI-CAGE-AT-0023</strain>
    </source>
</reference>
<dbReference type="AlphaFoldDB" id="A0A9P9G8B9"/>
<feature type="region of interest" description="Disordered" evidence="1">
    <location>
        <begin position="88"/>
        <end position="120"/>
    </location>
</feature>
<protein>
    <submittedName>
        <fullName evidence="2">Uncharacterized protein</fullName>
    </submittedName>
</protein>
<evidence type="ECO:0000313" key="3">
    <source>
        <dbReference type="Proteomes" id="UP000720189"/>
    </source>
</evidence>
<name>A0A9P9G8B9_FUSRE</name>
<evidence type="ECO:0000313" key="2">
    <source>
        <dbReference type="EMBL" id="KAH7234813.1"/>
    </source>
</evidence>
<dbReference type="RefSeq" id="XP_046044578.1">
    <property type="nucleotide sequence ID" value="XM_046190652.1"/>
</dbReference>
<accession>A0A9P9G8B9</accession>
<keyword evidence="3" id="KW-1185">Reference proteome</keyword>
<organism evidence="2 3">
    <name type="scientific">Fusarium redolens</name>
    <dbReference type="NCBI Taxonomy" id="48865"/>
    <lineage>
        <taxon>Eukaryota</taxon>
        <taxon>Fungi</taxon>
        <taxon>Dikarya</taxon>
        <taxon>Ascomycota</taxon>
        <taxon>Pezizomycotina</taxon>
        <taxon>Sordariomycetes</taxon>
        <taxon>Hypocreomycetidae</taxon>
        <taxon>Hypocreales</taxon>
        <taxon>Nectriaceae</taxon>
        <taxon>Fusarium</taxon>
        <taxon>Fusarium redolens species complex</taxon>
    </lineage>
</organism>
<dbReference type="Proteomes" id="UP000720189">
    <property type="component" value="Unassembled WGS sequence"/>
</dbReference>
<dbReference type="GeneID" id="70220606"/>
<gene>
    <name evidence="2" type="ORF">BKA55DRAFT_544001</name>
</gene>
<comment type="caution">
    <text evidence="2">The sequence shown here is derived from an EMBL/GenBank/DDBJ whole genome shotgun (WGS) entry which is preliminary data.</text>
</comment>
<evidence type="ECO:0000256" key="1">
    <source>
        <dbReference type="SAM" id="MobiDB-lite"/>
    </source>
</evidence>
<proteinExistence type="predicted"/>
<dbReference type="OrthoDB" id="5098096at2759"/>
<sequence>MCVDDTRLGDGGQKSTVGESVDAQDWEIWVSGESAPDVKLDMNDQYGLACGLDSYFDAHGQFGGFPCDPTVNAQAPFQHVASSYLPPTYDHVSPSQLSTEPEVPKHETDQGQPPNDDPQVKFEATNDIDHLKILYDEVRILKMKNARLGRELKMGLKSQRDMSSRSLSVVQDQLSQAHKFFEFWGGQTKTNTKQLQDLESRCLGRHICLQDLVGETGHVVMTDFEGRR</sequence>